<evidence type="ECO:0000313" key="1">
    <source>
        <dbReference type="EMBL" id="SEM10482.1"/>
    </source>
</evidence>
<dbReference type="EMBL" id="FOBV01000001">
    <property type="protein sequence ID" value="SEM10482.1"/>
    <property type="molecule type" value="Genomic_DNA"/>
</dbReference>
<protein>
    <submittedName>
        <fullName evidence="1">Uncharacterized protein</fullName>
    </submittedName>
</protein>
<name>A0A1H7VMF3_9FLAO</name>
<proteinExistence type="predicted"/>
<dbReference type="Proteomes" id="UP000199450">
    <property type="component" value="Unassembled WGS sequence"/>
</dbReference>
<reference evidence="2" key="1">
    <citation type="submission" date="2016-10" db="EMBL/GenBank/DDBJ databases">
        <authorList>
            <person name="Varghese N."/>
            <person name="Submissions S."/>
        </authorList>
    </citation>
    <scope>NUCLEOTIDE SEQUENCE [LARGE SCALE GENOMIC DNA]</scope>
    <source>
        <strain evidence="2">DSM 17453</strain>
    </source>
</reference>
<evidence type="ECO:0000313" key="2">
    <source>
        <dbReference type="Proteomes" id="UP000199450"/>
    </source>
</evidence>
<gene>
    <name evidence="1" type="ORF">SAMN05421856_101121</name>
</gene>
<organism evidence="1 2">
    <name type="scientific">Chryseobacterium taichungense</name>
    <dbReference type="NCBI Taxonomy" id="295069"/>
    <lineage>
        <taxon>Bacteria</taxon>
        <taxon>Pseudomonadati</taxon>
        <taxon>Bacteroidota</taxon>
        <taxon>Flavobacteriia</taxon>
        <taxon>Flavobacteriales</taxon>
        <taxon>Weeksellaceae</taxon>
        <taxon>Chryseobacterium group</taxon>
        <taxon>Chryseobacterium</taxon>
    </lineage>
</organism>
<sequence length="52" mass="5954">MQYKVLKLTNNATKKPPATAEGLLSLKLCDYYNFGLYPDWLKITVASIFRKS</sequence>
<accession>A0A1H7VMF3</accession>
<dbReference type="AlphaFoldDB" id="A0A1H7VMF3"/>
<keyword evidence="2" id="KW-1185">Reference proteome</keyword>